<dbReference type="Gene3D" id="2.40.50.100">
    <property type="match status" value="1"/>
</dbReference>
<dbReference type="EMBL" id="JRHH01000005">
    <property type="protein sequence ID" value="KGD67364.1"/>
    <property type="molecule type" value="Genomic_DNA"/>
</dbReference>
<dbReference type="STRING" id="1453498.LG45_14225"/>
<dbReference type="InterPro" id="IPR058626">
    <property type="entry name" value="MdtA-like_b-barrel"/>
</dbReference>
<dbReference type="eggNOG" id="COG0845">
    <property type="taxonomic scope" value="Bacteria"/>
</dbReference>
<feature type="domain" description="Multidrug resistance protein MdtA-like barrel-sandwich hybrid" evidence="5">
    <location>
        <begin position="56"/>
        <end position="194"/>
    </location>
</feature>
<gene>
    <name evidence="8" type="ORF">LG45_14225</name>
</gene>
<dbReference type="InterPro" id="IPR058627">
    <property type="entry name" value="MdtA-like_C"/>
</dbReference>
<reference evidence="8 9" key="1">
    <citation type="submission" date="2014-09" db="EMBL/GenBank/DDBJ databases">
        <title>Whole Genome Shotgun of Flavobacterium aquatile LMG 4008.</title>
        <authorList>
            <person name="Gale A.N."/>
            <person name="Pipes S.E."/>
            <person name="Newman J.D."/>
        </authorList>
    </citation>
    <scope>NUCLEOTIDE SEQUENCE [LARGE SCALE GENOMIC DNA]</scope>
    <source>
        <strain evidence="8 9">LMG 4008</strain>
    </source>
</reference>
<evidence type="ECO:0000259" key="5">
    <source>
        <dbReference type="Pfam" id="PF25917"/>
    </source>
</evidence>
<dbReference type="Pfam" id="PF25944">
    <property type="entry name" value="Beta-barrel_RND"/>
    <property type="match status" value="1"/>
</dbReference>
<dbReference type="GO" id="GO:0030313">
    <property type="term" value="C:cell envelope"/>
    <property type="evidence" value="ECO:0007669"/>
    <property type="project" value="UniProtKB-SubCell"/>
</dbReference>
<dbReference type="PROSITE" id="PS51257">
    <property type="entry name" value="PROKAR_LIPOPROTEIN"/>
    <property type="match status" value="1"/>
</dbReference>
<dbReference type="SUPFAM" id="SSF111369">
    <property type="entry name" value="HlyD-like secretion proteins"/>
    <property type="match status" value="1"/>
</dbReference>
<feature type="domain" description="Multidrug resistance protein MdtA-like C-terminal permuted SH3" evidence="7">
    <location>
        <begin position="296"/>
        <end position="355"/>
    </location>
</feature>
<evidence type="ECO:0000259" key="7">
    <source>
        <dbReference type="Pfam" id="PF25967"/>
    </source>
</evidence>
<organism evidence="8 9">
    <name type="scientific">Flavobacterium aquatile LMG 4008 = ATCC 11947</name>
    <dbReference type="NCBI Taxonomy" id="1453498"/>
    <lineage>
        <taxon>Bacteria</taxon>
        <taxon>Pseudomonadati</taxon>
        <taxon>Bacteroidota</taxon>
        <taxon>Flavobacteriia</taxon>
        <taxon>Flavobacteriales</taxon>
        <taxon>Flavobacteriaceae</taxon>
        <taxon>Flavobacterium</taxon>
    </lineage>
</organism>
<dbReference type="InterPro" id="IPR058625">
    <property type="entry name" value="MdtA-like_BSH"/>
</dbReference>
<dbReference type="OrthoDB" id="9801814at2"/>
<comment type="subcellular location">
    <subcellularLocation>
        <location evidence="1">Cell envelope</location>
    </subcellularLocation>
</comment>
<evidence type="ECO:0000259" key="4">
    <source>
        <dbReference type="Pfam" id="PF25876"/>
    </source>
</evidence>
<proteinExistence type="inferred from homology"/>
<dbReference type="AlphaFoldDB" id="A0A095SSL8"/>
<keyword evidence="3" id="KW-0732">Signal</keyword>
<name>A0A095SSL8_9FLAO</name>
<dbReference type="Proteomes" id="UP000029554">
    <property type="component" value="Unassembled WGS sequence"/>
</dbReference>
<evidence type="ECO:0000256" key="3">
    <source>
        <dbReference type="SAM" id="SignalP"/>
    </source>
</evidence>
<evidence type="ECO:0000256" key="2">
    <source>
        <dbReference type="ARBA" id="ARBA00009477"/>
    </source>
</evidence>
<dbReference type="GO" id="GO:0005886">
    <property type="term" value="C:plasma membrane"/>
    <property type="evidence" value="ECO:0007669"/>
    <property type="project" value="TreeGrafter"/>
</dbReference>
<dbReference type="NCBIfam" id="TIGR01730">
    <property type="entry name" value="RND_mfp"/>
    <property type="match status" value="1"/>
</dbReference>
<feature type="domain" description="Multidrug resistance protein MdtA-like alpha-helical hairpin" evidence="4">
    <location>
        <begin position="96"/>
        <end position="166"/>
    </location>
</feature>
<dbReference type="RefSeq" id="WP_035128134.1">
    <property type="nucleotide sequence ID" value="NZ_JRHH01000005.1"/>
</dbReference>
<feature type="domain" description="Multidrug resistance protein MdtA-like beta-barrel" evidence="6">
    <location>
        <begin position="204"/>
        <end position="292"/>
    </location>
</feature>
<dbReference type="Gene3D" id="1.10.287.470">
    <property type="entry name" value="Helix hairpin bin"/>
    <property type="match status" value="1"/>
</dbReference>
<protein>
    <submittedName>
        <fullName evidence="8">RND transporter</fullName>
    </submittedName>
</protein>
<dbReference type="PANTHER" id="PTHR30158">
    <property type="entry name" value="ACRA/E-RELATED COMPONENT OF DRUG EFFLUX TRANSPORTER"/>
    <property type="match status" value="1"/>
</dbReference>
<dbReference type="InterPro" id="IPR006143">
    <property type="entry name" value="RND_pump_MFP"/>
</dbReference>
<feature type="chain" id="PRO_5001910438" evidence="3">
    <location>
        <begin position="21"/>
        <end position="376"/>
    </location>
</feature>
<sequence>MKTIISLSIIALLLVGCANKNEGAPASAPATLPVLNIAYETAATETEFPVAIQGKNDVEIRPQVNGTLDKIYVDEGVFVNQGQPLFKINDNPYRQQLNNASASLNAAQAALINAQLEVEKLTPLVQNKVVSDYQLKTAKANVSIAKANVAQNRAAVEAAQINVNYTLIKAPVSGYIGRLPKKQGSLISQNDPEALTRLSDTKEVYAYFSLGENDFINFKSNYQGTTINDKLKNLPPVSLVLSDNSIYSQTGKVDMVDGQFDKTTGAITLRAKFPNANGLLRSGNTGKVKISIQHDNSIVIPQEATIEIQDKLYVVLVDKKNTIARQPIQVSGKSGTNYLVKEGIKTGDRIVLKGFENLPDGATIIPENTKKVVAKL</sequence>
<dbReference type="GO" id="GO:0046677">
    <property type="term" value="P:response to antibiotic"/>
    <property type="evidence" value="ECO:0007669"/>
    <property type="project" value="TreeGrafter"/>
</dbReference>
<comment type="similarity">
    <text evidence="2">Belongs to the membrane fusion protein (MFP) (TC 8.A.1) family.</text>
</comment>
<accession>A0A095SSL8</accession>
<feature type="signal peptide" evidence="3">
    <location>
        <begin position="1"/>
        <end position="20"/>
    </location>
</feature>
<evidence type="ECO:0000313" key="8">
    <source>
        <dbReference type="EMBL" id="KGD67364.1"/>
    </source>
</evidence>
<dbReference type="InterPro" id="IPR058624">
    <property type="entry name" value="MdtA-like_HH"/>
</dbReference>
<dbReference type="Pfam" id="PF25876">
    <property type="entry name" value="HH_MFP_RND"/>
    <property type="match status" value="1"/>
</dbReference>
<dbReference type="PANTHER" id="PTHR30158:SF23">
    <property type="entry name" value="MULTIDRUG RESISTANCE PROTEIN MEXA"/>
    <property type="match status" value="1"/>
</dbReference>
<keyword evidence="9" id="KW-1185">Reference proteome</keyword>
<dbReference type="GO" id="GO:0022857">
    <property type="term" value="F:transmembrane transporter activity"/>
    <property type="evidence" value="ECO:0007669"/>
    <property type="project" value="InterPro"/>
</dbReference>
<dbReference type="Pfam" id="PF25967">
    <property type="entry name" value="RND-MFP_C"/>
    <property type="match status" value="1"/>
</dbReference>
<comment type="caution">
    <text evidence="8">The sequence shown here is derived from an EMBL/GenBank/DDBJ whole genome shotgun (WGS) entry which is preliminary data.</text>
</comment>
<evidence type="ECO:0000259" key="6">
    <source>
        <dbReference type="Pfam" id="PF25944"/>
    </source>
</evidence>
<dbReference type="Gene3D" id="2.40.30.170">
    <property type="match status" value="1"/>
</dbReference>
<dbReference type="Pfam" id="PF25917">
    <property type="entry name" value="BSH_RND"/>
    <property type="match status" value="1"/>
</dbReference>
<evidence type="ECO:0000313" key="9">
    <source>
        <dbReference type="Proteomes" id="UP000029554"/>
    </source>
</evidence>
<dbReference type="Gene3D" id="2.40.420.20">
    <property type="match status" value="1"/>
</dbReference>
<evidence type="ECO:0000256" key="1">
    <source>
        <dbReference type="ARBA" id="ARBA00004196"/>
    </source>
</evidence>